<accession>A0AC59ZF12</accession>
<protein>
    <submittedName>
        <fullName evidence="1">Uncharacterized protein</fullName>
    </submittedName>
</protein>
<proteinExistence type="predicted"/>
<organism evidence="1 2">
    <name type="scientific">Rangifer tarandus platyrhynchus</name>
    <name type="common">Svalbard reindeer</name>
    <dbReference type="NCBI Taxonomy" id="3082113"/>
    <lineage>
        <taxon>Eukaryota</taxon>
        <taxon>Metazoa</taxon>
        <taxon>Chordata</taxon>
        <taxon>Craniata</taxon>
        <taxon>Vertebrata</taxon>
        <taxon>Euteleostomi</taxon>
        <taxon>Mammalia</taxon>
        <taxon>Eutheria</taxon>
        <taxon>Laurasiatheria</taxon>
        <taxon>Artiodactyla</taxon>
        <taxon>Ruminantia</taxon>
        <taxon>Pecora</taxon>
        <taxon>Cervidae</taxon>
        <taxon>Odocoileinae</taxon>
        <taxon>Rangifer</taxon>
    </lineage>
</organism>
<sequence>MRKGRRGEPPYAHRGTSRRSRPAGSSWSSGYRRPEEGSKPGGPEAKSLEVPWRPEDRGCARSGPAARGPGPSRPGATGAAAASAARWAGAAAAHWSEKRESCRSLSACVRSLPPLDFKGAPSRRVLGPPPAPEGKFEVVGCKVRRGRLGSGSGEVLAVGERARPSGLHPPLSSGP</sequence>
<reference evidence="1" key="1">
    <citation type="submission" date="2023-05" db="EMBL/GenBank/DDBJ databases">
        <authorList>
            <consortium name="ELIXIR-Norway"/>
        </authorList>
    </citation>
    <scope>NUCLEOTIDE SEQUENCE</scope>
</reference>
<evidence type="ECO:0000313" key="2">
    <source>
        <dbReference type="Proteomes" id="UP001162501"/>
    </source>
</evidence>
<dbReference type="EMBL" id="OX596112">
    <property type="protein sequence ID" value="CAN0402086.1"/>
    <property type="molecule type" value="Genomic_DNA"/>
</dbReference>
<gene>
    <name evidence="1" type="ORF">MRATA1EN22A_LOCUS17730</name>
</gene>
<dbReference type="Proteomes" id="UP001162501">
    <property type="component" value="Chromosome 28"/>
</dbReference>
<name>A0AC59ZF12_RANTA</name>
<evidence type="ECO:0000313" key="1">
    <source>
        <dbReference type="EMBL" id="CAN0402086.1"/>
    </source>
</evidence>
<reference evidence="1" key="2">
    <citation type="submission" date="2025-03" db="EMBL/GenBank/DDBJ databases">
        <authorList>
            <consortium name="ELIXIR-Norway"/>
            <consortium name="Elixir Norway"/>
        </authorList>
    </citation>
    <scope>NUCLEOTIDE SEQUENCE</scope>
</reference>